<keyword evidence="3" id="KW-0949">S-adenosyl-L-methionine</keyword>
<reference evidence="8" key="1">
    <citation type="submission" date="2018-05" db="EMBL/GenBank/DDBJ databases">
        <authorList>
            <person name="Lanie J.A."/>
            <person name="Ng W.-L."/>
            <person name="Kazmierczak K.M."/>
            <person name="Andrzejewski T.M."/>
            <person name="Davidsen T.M."/>
            <person name="Wayne K.J."/>
            <person name="Tettelin H."/>
            <person name="Glass J.I."/>
            <person name="Rusch D."/>
            <person name="Podicherti R."/>
            <person name="Tsui H.-C.T."/>
            <person name="Winkler M.E."/>
        </authorList>
    </citation>
    <scope>NUCLEOTIDE SEQUENCE</scope>
</reference>
<evidence type="ECO:0000256" key="5">
    <source>
        <dbReference type="ARBA" id="ARBA00023004"/>
    </source>
</evidence>
<keyword evidence="6" id="KW-0411">Iron-sulfur</keyword>
<gene>
    <name evidence="8" type="ORF">METZ01_LOCUS517369</name>
</gene>
<dbReference type="PANTHER" id="PTHR30544:SF5">
    <property type="entry name" value="RADICAL SAM CORE DOMAIN-CONTAINING PROTEIN"/>
    <property type="match status" value="1"/>
</dbReference>
<dbReference type="InterPro" id="IPR007197">
    <property type="entry name" value="rSAM"/>
</dbReference>
<keyword evidence="4" id="KW-0479">Metal-binding</keyword>
<feature type="domain" description="Radical SAM core" evidence="7">
    <location>
        <begin position="61"/>
        <end position="123"/>
    </location>
</feature>
<dbReference type="GO" id="GO:0030488">
    <property type="term" value="P:tRNA methylation"/>
    <property type="evidence" value="ECO:0007669"/>
    <property type="project" value="TreeGrafter"/>
</dbReference>
<feature type="non-terminal residue" evidence="8">
    <location>
        <position position="123"/>
    </location>
</feature>
<dbReference type="AlphaFoldDB" id="A0A383F800"/>
<evidence type="ECO:0000256" key="6">
    <source>
        <dbReference type="ARBA" id="ARBA00023014"/>
    </source>
</evidence>
<evidence type="ECO:0000313" key="8">
    <source>
        <dbReference type="EMBL" id="SVE64515.1"/>
    </source>
</evidence>
<dbReference type="GO" id="GO:0070475">
    <property type="term" value="P:rRNA base methylation"/>
    <property type="evidence" value="ECO:0007669"/>
    <property type="project" value="TreeGrafter"/>
</dbReference>
<dbReference type="GO" id="GO:0051539">
    <property type="term" value="F:4 iron, 4 sulfur cluster binding"/>
    <property type="evidence" value="ECO:0007669"/>
    <property type="project" value="UniProtKB-KW"/>
</dbReference>
<protein>
    <recommendedName>
        <fullName evidence="7">Radical SAM core domain-containing protein</fullName>
    </recommendedName>
</protein>
<dbReference type="GO" id="GO:0003824">
    <property type="term" value="F:catalytic activity"/>
    <property type="evidence" value="ECO:0007669"/>
    <property type="project" value="InterPro"/>
</dbReference>
<evidence type="ECO:0000256" key="4">
    <source>
        <dbReference type="ARBA" id="ARBA00022723"/>
    </source>
</evidence>
<dbReference type="SFLD" id="SFLDS00029">
    <property type="entry name" value="Radical_SAM"/>
    <property type="match status" value="1"/>
</dbReference>
<dbReference type="GO" id="GO:0046872">
    <property type="term" value="F:metal ion binding"/>
    <property type="evidence" value="ECO:0007669"/>
    <property type="project" value="UniProtKB-KW"/>
</dbReference>
<evidence type="ECO:0000259" key="7">
    <source>
        <dbReference type="PROSITE" id="PS51918"/>
    </source>
</evidence>
<feature type="non-terminal residue" evidence="8">
    <location>
        <position position="1"/>
    </location>
</feature>
<name>A0A383F800_9ZZZZ</name>
<dbReference type="EMBL" id="UINC01231813">
    <property type="protein sequence ID" value="SVE64515.1"/>
    <property type="molecule type" value="Genomic_DNA"/>
</dbReference>
<dbReference type="InterPro" id="IPR040072">
    <property type="entry name" value="Methyltransferase_A"/>
</dbReference>
<dbReference type="PANTHER" id="PTHR30544">
    <property type="entry name" value="23S RRNA METHYLTRANSFERASE"/>
    <property type="match status" value="1"/>
</dbReference>
<keyword evidence="2" id="KW-0004">4Fe-4S</keyword>
<keyword evidence="5" id="KW-0408">Iron</keyword>
<dbReference type="Gene3D" id="3.20.20.70">
    <property type="entry name" value="Aldolase class I"/>
    <property type="match status" value="1"/>
</dbReference>
<sequence>MTNLTELLQHNLSEAFEFSTIELAHKQGSADTTQKFLWKLRDGQLVESVLIPASPSLYGDQSDRHTLCVSTQVGCAYGCKFCASGLDGFKRDLEPSEIIDQVLATERWHKEQEGVGERLINNL</sequence>
<dbReference type="InterPro" id="IPR013785">
    <property type="entry name" value="Aldolase_TIM"/>
</dbReference>
<organism evidence="8">
    <name type="scientific">marine metagenome</name>
    <dbReference type="NCBI Taxonomy" id="408172"/>
    <lineage>
        <taxon>unclassified sequences</taxon>
        <taxon>metagenomes</taxon>
        <taxon>ecological metagenomes</taxon>
    </lineage>
</organism>
<accession>A0A383F800</accession>
<comment type="cofactor">
    <cofactor evidence="1">
        <name>[4Fe-4S] cluster</name>
        <dbReference type="ChEBI" id="CHEBI:49883"/>
    </cofactor>
</comment>
<evidence type="ECO:0000256" key="3">
    <source>
        <dbReference type="ARBA" id="ARBA00022691"/>
    </source>
</evidence>
<proteinExistence type="predicted"/>
<evidence type="ECO:0000256" key="1">
    <source>
        <dbReference type="ARBA" id="ARBA00001966"/>
    </source>
</evidence>
<dbReference type="PROSITE" id="PS51918">
    <property type="entry name" value="RADICAL_SAM"/>
    <property type="match status" value="1"/>
</dbReference>
<evidence type="ECO:0000256" key="2">
    <source>
        <dbReference type="ARBA" id="ARBA00022485"/>
    </source>
</evidence>